<reference evidence="2 3" key="2">
    <citation type="submission" date="2020-03" db="EMBL/GenBank/DDBJ databases">
        <title>Campylobacter portucalensis sp. nov., a new species of Campylobacter isolated from the reproductive tract of bulls.</title>
        <authorList>
            <person name="Silva M.F."/>
            <person name="Pereira G."/>
            <person name="Carneiro C."/>
            <person name="Hemphill A."/>
            <person name="Mateus L."/>
            <person name="Lopes-Da-Costa L."/>
            <person name="Silva E."/>
        </authorList>
    </citation>
    <scope>NUCLEOTIDE SEQUENCE [LARGE SCALE GENOMIC DNA]</scope>
    <source>
        <strain evidence="2 3">FMV-PI01</strain>
    </source>
</reference>
<dbReference type="AlphaFoldDB" id="A0A6L5WMP0"/>
<dbReference type="EMBL" id="VWSJ01000027">
    <property type="protein sequence ID" value="MSN96921.1"/>
    <property type="molecule type" value="Genomic_DNA"/>
</dbReference>
<reference evidence="2 3" key="1">
    <citation type="submission" date="2019-09" db="EMBL/GenBank/DDBJ databases">
        <authorList>
            <person name="Silva M."/>
            <person name="Pereira G."/>
            <person name="Lopes-Da-Costa L."/>
            <person name="Silva E."/>
        </authorList>
    </citation>
    <scope>NUCLEOTIDE SEQUENCE [LARGE SCALE GENOMIC DNA]</scope>
    <source>
        <strain evidence="2 3">FMV-PI01</strain>
    </source>
</reference>
<keyword evidence="3" id="KW-1185">Reference proteome</keyword>
<sequence length="91" mass="10346">MNSNIDFIRLIDTMAQILAQKNNDIAELVQEIEALESKLAKYESKELFEMVGTSSIGDRVFNIYEKFVPDFVTDEEIAIANLIAPKFDISE</sequence>
<feature type="coiled-coil region" evidence="1">
    <location>
        <begin position="11"/>
        <end position="45"/>
    </location>
</feature>
<comment type="caution">
    <text evidence="2">The sequence shown here is derived from an EMBL/GenBank/DDBJ whole genome shotgun (WGS) entry which is preliminary data.</text>
</comment>
<gene>
    <name evidence="2" type="ORF">F1B92_07060</name>
</gene>
<dbReference type="RefSeq" id="WP_154571176.1">
    <property type="nucleotide sequence ID" value="NZ_VWSJ01000027.1"/>
</dbReference>
<proteinExistence type="predicted"/>
<evidence type="ECO:0000313" key="2">
    <source>
        <dbReference type="EMBL" id="MSN96921.1"/>
    </source>
</evidence>
<organism evidence="2 3">
    <name type="scientific">Campylobacter portucalensis</name>
    <dbReference type="NCBI Taxonomy" id="2608384"/>
    <lineage>
        <taxon>Bacteria</taxon>
        <taxon>Pseudomonadati</taxon>
        <taxon>Campylobacterota</taxon>
        <taxon>Epsilonproteobacteria</taxon>
        <taxon>Campylobacterales</taxon>
        <taxon>Campylobacteraceae</taxon>
        <taxon>Campylobacter</taxon>
    </lineage>
</organism>
<evidence type="ECO:0000313" key="3">
    <source>
        <dbReference type="Proteomes" id="UP000476338"/>
    </source>
</evidence>
<keyword evidence="1" id="KW-0175">Coiled coil</keyword>
<evidence type="ECO:0000256" key="1">
    <source>
        <dbReference type="SAM" id="Coils"/>
    </source>
</evidence>
<accession>A0A6L5WMP0</accession>
<name>A0A6L5WMP0_9BACT</name>
<protein>
    <submittedName>
        <fullName evidence="2">Uncharacterized protein</fullName>
    </submittedName>
</protein>
<dbReference type="Proteomes" id="UP000476338">
    <property type="component" value="Unassembled WGS sequence"/>
</dbReference>